<evidence type="ECO:0000313" key="2">
    <source>
        <dbReference type="EMBL" id="TRO79282.1"/>
    </source>
</evidence>
<comment type="caution">
    <text evidence="2">The sequence shown here is derived from an EMBL/GenBank/DDBJ whole genome shotgun (WGS) entry which is preliminary data.</text>
</comment>
<dbReference type="AlphaFoldDB" id="A0A550J855"/>
<evidence type="ECO:0000313" key="3">
    <source>
        <dbReference type="Proteomes" id="UP000317155"/>
    </source>
</evidence>
<dbReference type="NCBIfam" id="TIGR00277">
    <property type="entry name" value="HDIG"/>
    <property type="match status" value="1"/>
</dbReference>
<name>A0A550J855_9BACT</name>
<organism evidence="2 3">
    <name type="scientific">Trichloromonas acetexigens</name>
    <dbReference type="NCBI Taxonomy" id="38815"/>
    <lineage>
        <taxon>Bacteria</taxon>
        <taxon>Pseudomonadati</taxon>
        <taxon>Thermodesulfobacteriota</taxon>
        <taxon>Desulfuromonadia</taxon>
        <taxon>Desulfuromonadales</taxon>
        <taxon>Trichloromonadaceae</taxon>
        <taxon>Trichloromonas</taxon>
    </lineage>
</organism>
<dbReference type="EMBL" id="VJVV01000011">
    <property type="protein sequence ID" value="TRO79282.1"/>
    <property type="molecule type" value="Genomic_DNA"/>
</dbReference>
<dbReference type="PANTHER" id="PTHR33525:SF3">
    <property type="entry name" value="RIBONUCLEASE Y"/>
    <property type="match status" value="1"/>
</dbReference>
<sequence>MHQAAKEIRPLEERDCLQGDLGLMPLADLLAWIEARALTGALTLVNGTVRKVLSLEGGMLVGLVSNRPEESQEYILSGAGFLDAERLVQARRESAARNLPLGRYLVEQKLLDPPALKRLQSFRLLLALADALRWPQGFFLLGKSEPSTGSRVARLGLGEAVRRARELNEKALAEQRSGQDAWFETVAQRLRRGDFSLPPMPKTLLHLRQAMEDPRGTPHQVLKIVMADQVLTSRILKVVNSSFYGLANPVTSIQHALVLLGYKTLLGIATAHCVMPTHGAERARVVELMRHSFKCAYVARKLAGLCGEDEEIAFVGGLLHDIGKVVLWRLLAEQELADEQCERLIAAYHVQVGRLLAESWHLPEAVSQVIAHHHDPEFLALGVRLPALVQLANRYVNEGCLPNLADSPLAVALAKFDPAGLAAELEQVETFVAGIF</sequence>
<keyword evidence="3" id="KW-1185">Reference proteome</keyword>
<protein>
    <submittedName>
        <fullName evidence="2">HDOD domain-containing protein</fullName>
    </submittedName>
</protein>
<dbReference type="PANTHER" id="PTHR33525">
    <property type="match status" value="1"/>
</dbReference>
<dbReference type="Proteomes" id="UP000317155">
    <property type="component" value="Unassembled WGS sequence"/>
</dbReference>
<dbReference type="InterPro" id="IPR006675">
    <property type="entry name" value="HDIG_dom"/>
</dbReference>
<dbReference type="InterPro" id="IPR025497">
    <property type="entry name" value="PatA-like_N"/>
</dbReference>
<dbReference type="InterPro" id="IPR052340">
    <property type="entry name" value="RNase_Y/CdgJ"/>
</dbReference>
<evidence type="ECO:0000259" key="1">
    <source>
        <dbReference type="PROSITE" id="PS51833"/>
    </source>
</evidence>
<dbReference type="SMART" id="SM00471">
    <property type="entry name" value="HDc"/>
    <property type="match status" value="1"/>
</dbReference>
<accession>A0A550J855</accession>
<dbReference type="CDD" id="cd00077">
    <property type="entry name" value="HDc"/>
    <property type="match status" value="1"/>
</dbReference>
<feature type="domain" description="HDOD" evidence="1">
    <location>
        <begin position="197"/>
        <end position="376"/>
    </location>
</feature>
<dbReference type="SUPFAM" id="SSF109604">
    <property type="entry name" value="HD-domain/PDEase-like"/>
    <property type="match status" value="1"/>
</dbReference>
<dbReference type="Pfam" id="PF08668">
    <property type="entry name" value="HDOD"/>
    <property type="match status" value="1"/>
</dbReference>
<dbReference type="Pfam" id="PF14332">
    <property type="entry name" value="DUF4388"/>
    <property type="match status" value="1"/>
</dbReference>
<dbReference type="InterPro" id="IPR003607">
    <property type="entry name" value="HD/PDEase_dom"/>
</dbReference>
<gene>
    <name evidence="2" type="ORF">FL622_13505</name>
</gene>
<reference evidence="2 3" key="1">
    <citation type="submission" date="2019-07" db="EMBL/GenBank/DDBJ databases">
        <title>Insights of Desulfuromonas acetexigens electromicrobiology.</title>
        <authorList>
            <person name="Katuri K."/>
            <person name="Sapireddy V."/>
            <person name="Shaw D.R."/>
            <person name="Saikaly P."/>
        </authorList>
    </citation>
    <scope>NUCLEOTIDE SEQUENCE [LARGE SCALE GENOMIC DNA]</scope>
    <source>
        <strain evidence="2 3">2873</strain>
    </source>
</reference>
<dbReference type="PROSITE" id="PS51833">
    <property type="entry name" value="HDOD"/>
    <property type="match status" value="1"/>
</dbReference>
<dbReference type="OrthoDB" id="9803649at2"/>
<dbReference type="InterPro" id="IPR013976">
    <property type="entry name" value="HDOD"/>
</dbReference>
<dbReference type="Gene3D" id="1.10.3210.10">
    <property type="entry name" value="Hypothetical protein af1432"/>
    <property type="match status" value="1"/>
</dbReference>
<proteinExistence type="predicted"/>
<dbReference type="RefSeq" id="WP_092053719.1">
    <property type="nucleotide sequence ID" value="NZ_FOJJ01000003.1"/>
</dbReference>